<dbReference type="Proteomes" id="UP001327560">
    <property type="component" value="Chromosome 7"/>
</dbReference>
<name>A0AAQ3QLE6_9LILI</name>
<accession>A0AAQ3QLE6</accession>
<evidence type="ECO:0000313" key="2">
    <source>
        <dbReference type="Proteomes" id="UP001327560"/>
    </source>
</evidence>
<keyword evidence="2" id="KW-1185">Reference proteome</keyword>
<sequence length="72" mass="8688">MEEFHEKEVLPEKWGRGKIVTVVRKSKRRVPYVIIKMDLEKTYDRVSCEALDKVWERTNMPRKLRTLGEELL</sequence>
<proteinExistence type="predicted"/>
<evidence type="ECO:0000313" key="1">
    <source>
        <dbReference type="EMBL" id="WOL13396.1"/>
    </source>
</evidence>
<organism evidence="1 2">
    <name type="scientific">Canna indica</name>
    <name type="common">Indian-shot</name>
    <dbReference type="NCBI Taxonomy" id="4628"/>
    <lineage>
        <taxon>Eukaryota</taxon>
        <taxon>Viridiplantae</taxon>
        <taxon>Streptophyta</taxon>
        <taxon>Embryophyta</taxon>
        <taxon>Tracheophyta</taxon>
        <taxon>Spermatophyta</taxon>
        <taxon>Magnoliopsida</taxon>
        <taxon>Liliopsida</taxon>
        <taxon>Zingiberales</taxon>
        <taxon>Cannaceae</taxon>
        <taxon>Canna</taxon>
    </lineage>
</organism>
<reference evidence="1 2" key="1">
    <citation type="submission" date="2023-10" db="EMBL/GenBank/DDBJ databases">
        <title>Chromosome-scale genome assembly provides insights into flower coloration mechanisms of Canna indica.</title>
        <authorList>
            <person name="Li C."/>
        </authorList>
    </citation>
    <scope>NUCLEOTIDE SEQUENCE [LARGE SCALE GENOMIC DNA]</scope>
    <source>
        <tissue evidence="1">Flower</tissue>
    </source>
</reference>
<dbReference type="EMBL" id="CP136896">
    <property type="protein sequence ID" value="WOL13396.1"/>
    <property type="molecule type" value="Genomic_DNA"/>
</dbReference>
<dbReference type="AlphaFoldDB" id="A0AAQ3QLE6"/>
<protein>
    <recommendedName>
        <fullName evidence="3">Reverse transcriptase domain-containing protein</fullName>
    </recommendedName>
</protein>
<gene>
    <name evidence="1" type="ORF">Cni_G22166</name>
</gene>
<evidence type="ECO:0008006" key="3">
    <source>
        <dbReference type="Google" id="ProtNLM"/>
    </source>
</evidence>